<dbReference type="Proteomes" id="UP000503129">
    <property type="component" value="Chromosome"/>
</dbReference>
<keyword evidence="2" id="KW-1133">Transmembrane helix</keyword>
<dbReference type="InterPro" id="IPR011990">
    <property type="entry name" value="TPR-like_helical_dom_sf"/>
</dbReference>
<feature type="transmembrane region" description="Helical" evidence="2">
    <location>
        <begin position="32"/>
        <end position="54"/>
    </location>
</feature>
<dbReference type="Pfam" id="PF12770">
    <property type="entry name" value="CHAT"/>
    <property type="match status" value="1"/>
</dbReference>
<evidence type="ECO:0000256" key="1">
    <source>
        <dbReference type="PROSITE-ProRule" id="PRU00339"/>
    </source>
</evidence>
<evidence type="ECO:0000256" key="2">
    <source>
        <dbReference type="SAM" id="Phobius"/>
    </source>
</evidence>
<feature type="domain" description="CHAT" evidence="3">
    <location>
        <begin position="669"/>
        <end position="937"/>
    </location>
</feature>
<sequence>MLIKKEQHLNRRIHQGKSVLHSLLLKRGWLTFVRVALVGLIITISLHASIAVAVDRTSNWMKGENKRQQVEITSNSFEPSGTSASPAQLVQQAEDRYQAGQYTEAIALWQQAATIYDSKGDRLNQAVVLSFLATAFEDLGQWTQANEASNKAISLVNAQNTPHNLDTSHVLAQVLTVQGKLQLAQGKASEALQTWQNAEAAYRKANDKSGILGSQINQARALQTQGLYRRATTLLSQVEESLKNEPDSRLKVTGLRNLGKVLRLVGNLAKSRTVLQQSLAIAEKLRDKTQVPSNQFGSDITGILLNLGNTARAQGQIDSALTYYHKAVTTAPSLTAKTQIQLVQLSLLVEASRWAEAQNLLPQIQSQLAELPPSRLSAYARINLAQSLVKMRSKAGEVGEAVRDCPKSSNCRGVGEPLSSHLLSTSAQELATAVQQVRTLGDRRAESYALGTLGNLYESTHQWISAKNLTKQALSLAQSINADDIAYQWYWQLGRIFCQGTQPCTSTGNLQNATSAYAEAVKTLQSLRSDLVAINQDVQFSFRENVEPVYRQFVELLLTPSPQSSGGEPSQKNLKQAREVIEALQLAELDNFFREACVNARPVQIDQIDRQAAVIYPIILPNKFAVILSLPNQPLRYHQIPLAQTKVEQILNQMRQSLRPTAFVEDWLPVAQEVYNLVLRPQKSQLEASGVKTLVFIPDGLLRNLPMATLHDGQQYLIEKYSIVLTPGLQLLEPQSLESQRLKGLLAGISQARQSFPALPNVAVEINQIEAKIPAQVLLDQSFTNRIFQNRVNSTPVSIVHLATHGQFSSNADDTFILTWDGRINVKQLDQLLRSREGKLSPIELLVLSACQTAAGDQRAGLGMAGFAVQSGARSTIASLWSVSDGSTASLMISFYRELSKPGVTKAEALRRAQVALLHQDNYNSPYYWAPFVLLGNWL</sequence>
<dbReference type="Gene3D" id="1.25.40.10">
    <property type="entry name" value="Tetratricopeptide repeat domain"/>
    <property type="match status" value="2"/>
</dbReference>
<dbReference type="AlphaFoldDB" id="A0A856M6K8"/>
<dbReference type="SMART" id="SM00028">
    <property type="entry name" value="TPR"/>
    <property type="match status" value="6"/>
</dbReference>
<dbReference type="SUPFAM" id="SSF48452">
    <property type="entry name" value="TPR-like"/>
    <property type="match status" value="3"/>
</dbReference>
<dbReference type="PROSITE" id="PS50005">
    <property type="entry name" value="TPR"/>
    <property type="match status" value="1"/>
</dbReference>
<dbReference type="Pfam" id="PF13374">
    <property type="entry name" value="TPR_10"/>
    <property type="match status" value="1"/>
</dbReference>
<name>A0A856M6K8_9CYAN</name>
<evidence type="ECO:0000313" key="5">
    <source>
        <dbReference type="Proteomes" id="UP000503129"/>
    </source>
</evidence>
<dbReference type="PANTHER" id="PTHR10098">
    <property type="entry name" value="RAPSYN-RELATED"/>
    <property type="match status" value="1"/>
</dbReference>
<gene>
    <name evidence="4" type="ORF">DP114_01805</name>
</gene>
<keyword evidence="2" id="KW-0472">Membrane</keyword>
<protein>
    <recommendedName>
        <fullName evidence="3">CHAT domain-containing protein</fullName>
    </recommendedName>
</protein>
<evidence type="ECO:0000313" key="4">
    <source>
        <dbReference type="EMBL" id="QDL06803.1"/>
    </source>
</evidence>
<evidence type="ECO:0000259" key="3">
    <source>
        <dbReference type="Pfam" id="PF12770"/>
    </source>
</evidence>
<organism evidence="4 5">
    <name type="scientific">Brasilonema sennae CENA114</name>
    <dbReference type="NCBI Taxonomy" id="415709"/>
    <lineage>
        <taxon>Bacteria</taxon>
        <taxon>Bacillati</taxon>
        <taxon>Cyanobacteriota</taxon>
        <taxon>Cyanophyceae</taxon>
        <taxon>Nostocales</taxon>
        <taxon>Scytonemataceae</taxon>
        <taxon>Brasilonema</taxon>
        <taxon>Bromeliae group (in: Brasilonema)</taxon>
    </lineage>
</organism>
<reference evidence="4 5" key="1">
    <citation type="submission" date="2018-06" db="EMBL/GenBank/DDBJ databases">
        <title>Comparative genomics of Brasilonema spp. strains.</title>
        <authorList>
            <person name="Alvarenga D.O."/>
            <person name="Fiore M.F."/>
            <person name="Varani A.M."/>
        </authorList>
    </citation>
    <scope>NUCLEOTIDE SEQUENCE [LARGE SCALE GENOMIC DNA]</scope>
    <source>
        <strain evidence="4 5">CENA114</strain>
    </source>
</reference>
<keyword evidence="1" id="KW-0802">TPR repeat</keyword>
<keyword evidence="2" id="KW-0812">Transmembrane</keyword>
<dbReference type="InterPro" id="IPR024983">
    <property type="entry name" value="CHAT_dom"/>
</dbReference>
<dbReference type="KEGG" id="bsen:DP114_01805"/>
<feature type="repeat" description="TPR" evidence="1">
    <location>
        <begin position="301"/>
        <end position="334"/>
    </location>
</feature>
<dbReference type="InterPro" id="IPR019734">
    <property type="entry name" value="TPR_rpt"/>
</dbReference>
<keyword evidence="5" id="KW-1185">Reference proteome</keyword>
<proteinExistence type="predicted"/>
<dbReference type="PANTHER" id="PTHR10098:SF112">
    <property type="entry name" value="SLR0380 PROTEIN"/>
    <property type="match status" value="1"/>
</dbReference>
<dbReference type="Pfam" id="PF13424">
    <property type="entry name" value="TPR_12"/>
    <property type="match status" value="1"/>
</dbReference>
<dbReference type="EMBL" id="CP030118">
    <property type="protein sequence ID" value="QDL06803.1"/>
    <property type="molecule type" value="Genomic_DNA"/>
</dbReference>
<accession>A0A856M6K8</accession>